<gene>
    <name evidence="2" type="ORF">PHYPA_005951</name>
</gene>
<evidence type="ECO:0000256" key="1">
    <source>
        <dbReference type="SAM" id="MobiDB-lite"/>
    </source>
</evidence>
<dbReference type="InParanoid" id="A0A2K1KMQ4"/>
<keyword evidence="4" id="KW-1185">Reference proteome</keyword>
<name>A0A2K1KMQ4_PHYPA</name>
<dbReference type="EnsemblPlants" id="Pp3c4_8347V3.1">
    <property type="protein sequence ID" value="Pp3c4_8347V3.1"/>
    <property type="gene ID" value="Pp3c4_8347"/>
</dbReference>
<evidence type="ECO:0000313" key="4">
    <source>
        <dbReference type="Proteomes" id="UP000006727"/>
    </source>
</evidence>
<dbReference type="AlphaFoldDB" id="A0A2K1KMQ4"/>
<proteinExistence type="predicted"/>
<dbReference type="Gramene" id="Pp3c4_8347V3.1">
    <property type="protein sequence ID" value="Pp3c4_8347V3.1"/>
    <property type="gene ID" value="Pp3c4_8347"/>
</dbReference>
<reference evidence="3" key="3">
    <citation type="submission" date="2020-12" db="UniProtKB">
        <authorList>
            <consortium name="EnsemblPlants"/>
        </authorList>
    </citation>
    <scope>IDENTIFICATION</scope>
</reference>
<accession>A0A2K1KMQ4</accession>
<feature type="compositionally biased region" description="Polar residues" evidence="1">
    <location>
        <begin position="288"/>
        <end position="297"/>
    </location>
</feature>
<evidence type="ECO:0000313" key="2">
    <source>
        <dbReference type="EMBL" id="PNR55058.1"/>
    </source>
</evidence>
<sequence>MAQWLRLWTLNPNTRVQISFPPNTMKLKRNVVALDSTSTIASKVPTSSAEAKPIPLFFEGDRETVFIRELAFESLDLGCTTDTFSPGNLPTGRAQSISTSQESDEGGLRIMLLFMSAPYEVGADRSEEKGAHTPRRLSFQKRQLLLDSRCMHLDLGSVIFGWDSCTGILCTCHKGALEGAQRSHAQSMCSGNDYSLLGLSVGRAKDEKSREEKKSSASSTLASRMAKKISSVLRLRRSTSCSRRNSSAMVFNNSTSYSDVDESQCKYFTGESERFCPDISASRRHGDSQNNRSQRSASLRIHV</sequence>
<dbReference type="Proteomes" id="UP000006727">
    <property type="component" value="Chromosome 4"/>
</dbReference>
<reference evidence="2 4" key="2">
    <citation type="journal article" date="2018" name="Plant J.">
        <title>The Physcomitrella patens chromosome-scale assembly reveals moss genome structure and evolution.</title>
        <authorList>
            <person name="Lang D."/>
            <person name="Ullrich K.K."/>
            <person name="Murat F."/>
            <person name="Fuchs J."/>
            <person name="Jenkins J."/>
            <person name="Haas F.B."/>
            <person name="Piednoel M."/>
            <person name="Gundlach H."/>
            <person name="Van Bel M."/>
            <person name="Meyberg R."/>
            <person name="Vives C."/>
            <person name="Morata J."/>
            <person name="Symeonidi A."/>
            <person name="Hiss M."/>
            <person name="Muchero W."/>
            <person name="Kamisugi Y."/>
            <person name="Saleh O."/>
            <person name="Blanc G."/>
            <person name="Decker E.L."/>
            <person name="van Gessel N."/>
            <person name="Grimwood J."/>
            <person name="Hayes R.D."/>
            <person name="Graham S.W."/>
            <person name="Gunter L.E."/>
            <person name="McDaniel S.F."/>
            <person name="Hoernstein S.N.W."/>
            <person name="Larsson A."/>
            <person name="Li F.W."/>
            <person name="Perroud P.F."/>
            <person name="Phillips J."/>
            <person name="Ranjan P."/>
            <person name="Rokshar D.S."/>
            <person name="Rothfels C.J."/>
            <person name="Schneider L."/>
            <person name="Shu S."/>
            <person name="Stevenson D.W."/>
            <person name="Thummler F."/>
            <person name="Tillich M."/>
            <person name="Villarreal Aguilar J.C."/>
            <person name="Widiez T."/>
            <person name="Wong G.K."/>
            <person name="Wymore A."/>
            <person name="Zhang Y."/>
            <person name="Zimmer A.D."/>
            <person name="Quatrano R.S."/>
            <person name="Mayer K.F.X."/>
            <person name="Goodstein D."/>
            <person name="Casacuberta J.M."/>
            <person name="Vandepoele K."/>
            <person name="Reski R."/>
            <person name="Cuming A.C."/>
            <person name="Tuskan G.A."/>
            <person name="Maumus F."/>
            <person name="Salse J."/>
            <person name="Schmutz J."/>
            <person name="Rensing S.A."/>
        </authorList>
    </citation>
    <scope>NUCLEOTIDE SEQUENCE [LARGE SCALE GENOMIC DNA]</scope>
    <source>
        <strain evidence="3 4">cv. Gransden 2004</strain>
    </source>
</reference>
<organism evidence="2">
    <name type="scientific">Physcomitrium patens</name>
    <name type="common">Spreading-leaved earth moss</name>
    <name type="synonym">Physcomitrella patens</name>
    <dbReference type="NCBI Taxonomy" id="3218"/>
    <lineage>
        <taxon>Eukaryota</taxon>
        <taxon>Viridiplantae</taxon>
        <taxon>Streptophyta</taxon>
        <taxon>Embryophyta</taxon>
        <taxon>Bryophyta</taxon>
        <taxon>Bryophytina</taxon>
        <taxon>Bryopsida</taxon>
        <taxon>Funariidae</taxon>
        <taxon>Funariales</taxon>
        <taxon>Funariaceae</taxon>
        <taxon>Physcomitrium</taxon>
    </lineage>
</organism>
<feature type="region of interest" description="Disordered" evidence="1">
    <location>
        <begin position="279"/>
        <end position="303"/>
    </location>
</feature>
<protein>
    <submittedName>
        <fullName evidence="2 3">Uncharacterized protein</fullName>
    </submittedName>
</protein>
<dbReference type="EMBL" id="ABEU02000004">
    <property type="protein sequence ID" value="PNR55058.1"/>
    <property type="molecule type" value="Genomic_DNA"/>
</dbReference>
<reference evidence="2 4" key="1">
    <citation type="journal article" date="2008" name="Science">
        <title>The Physcomitrella genome reveals evolutionary insights into the conquest of land by plants.</title>
        <authorList>
            <person name="Rensing S."/>
            <person name="Lang D."/>
            <person name="Zimmer A."/>
            <person name="Terry A."/>
            <person name="Salamov A."/>
            <person name="Shapiro H."/>
            <person name="Nishiyama T."/>
            <person name="Perroud P.-F."/>
            <person name="Lindquist E."/>
            <person name="Kamisugi Y."/>
            <person name="Tanahashi T."/>
            <person name="Sakakibara K."/>
            <person name="Fujita T."/>
            <person name="Oishi K."/>
            <person name="Shin-I T."/>
            <person name="Kuroki Y."/>
            <person name="Toyoda A."/>
            <person name="Suzuki Y."/>
            <person name="Hashimoto A."/>
            <person name="Yamaguchi K."/>
            <person name="Sugano A."/>
            <person name="Kohara Y."/>
            <person name="Fujiyama A."/>
            <person name="Anterola A."/>
            <person name="Aoki S."/>
            <person name="Ashton N."/>
            <person name="Barbazuk W.B."/>
            <person name="Barker E."/>
            <person name="Bennetzen J."/>
            <person name="Bezanilla M."/>
            <person name="Blankenship R."/>
            <person name="Cho S.H."/>
            <person name="Dutcher S."/>
            <person name="Estelle M."/>
            <person name="Fawcett J.A."/>
            <person name="Gundlach H."/>
            <person name="Hanada K."/>
            <person name="Heyl A."/>
            <person name="Hicks K.A."/>
            <person name="Hugh J."/>
            <person name="Lohr M."/>
            <person name="Mayer K."/>
            <person name="Melkozernov A."/>
            <person name="Murata T."/>
            <person name="Nelson D."/>
            <person name="Pils B."/>
            <person name="Prigge M."/>
            <person name="Reiss B."/>
            <person name="Renner T."/>
            <person name="Rombauts S."/>
            <person name="Rushton P."/>
            <person name="Sanderfoot A."/>
            <person name="Schween G."/>
            <person name="Shiu S.-H."/>
            <person name="Stueber K."/>
            <person name="Theodoulou F.L."/>
            <person name="Tu H."/>
            <person name="Van de Peer Y."/>
            <person name="Verrier P.J."/>
            <person name="Waters E."/>
            <person name="Wood A."/>
            <person name="Yang L."/>
            <person name="Cove D."/>
            <person name="Cuming A."/>
            <person name="Hasebe M."/>
            <person name="Lucas S."/>
            <person name="Mishler D.B."/>
            <person name="Reski R."/>
            <person name="Grigoriev I."/>
            <person name="Quatrano R.S."/>
            <person name="Boore J.L."/>
        </authorList>
    </citation>
    <scope>NUCLEOTIDE SEQUENCE [LARGE SCALE GENOMIC DNA]</scope>
    <source>
        <strain evidence="3 4">cv. Gransden 2004</strain>
    </source>
</reference>
<evidence type="ECO:0000313" key="3">
    <source>
        <dbReference type="EnsemblPlants" id="Pp3c4_8347V3.1"/>
    </source>
</evidence>